<dbReference type="InterPro" id="IPR006860">
    <property type="entry name" value="FecR"/>
</dbReference>
<protein>
    <recommendedName>
        <fullName evidence="2">FecR protein domain-containing protein</fullName>
    </recommendedName>
</protein>
<keyword evidence="1" id="KW-1133">Transmembrane helix</keyword>
<dbReference type="Proteomes" id="UP000476411">
    <property type="component" value="Chromosome"/>
</dbReference>
<accession>A0A6B9ZNF2</accession>
<sequence length="304" mass="33639">MNKKDVTEFVIDCLTDAGNTDKQAALQRWLAMSEDNRTLYAELKHLWEAAAAVPPVPFDTAAGWEELAAGIRMTAPGKRIFPWKAVAAAVCLSLAGAGSWWWQSTAAVWKVYVARDIEKDSLLLPDGSLVYLKPNTSLQYKQPFTERTVMMLTGEAYFDVVSDPQRTFTVQAKEATLRVLGTAFNIRMDDQQTEVIVFQGKVSVQQQGAQLVLNSGDGNKGVLDQSAGIITHPQGNYSNQCVWATHDLSFENQEAVIVASTIAAYYGIPEIKIAENLKHKRITLRLHKMPVEQALEILAAVLEE</sequence>
<evidence type="ECO:0000259" key="2">
    <source>
        <dbReference type="Pfam" id="PF04773"/>
    </source>
</evidence>
<feature type="transmembrane region" description="Helical" evidence="1">
    <location>
        <begin position="81"/>
        <end position="102"/>
    </location>
</feature>
<dbReference type="InterPro" id="IPR012373">
    <property type="entry name" value="Ferrdict_sens_TM"/>
</dbReference>
<dbReference type="PIRSF" id="PIRSF018266">
    <property type="entry name" value="FecR"/>
    <property type="match status" value="1"/>
</dbReference>
<dbReference type="AlphaFoldDB" id="A0A6B9ZNF2"/>
<dbReference type="Pfam" id="PF04773">
    <property type="entry name" value="FecR"/>
    <property type="match status" value="1"/>
</dbReference>
<evidence type="ECO:0000313" key="4">
    <source>
        <dbReference type="Proteomes" id="UP000476411"/>
    </source>
</evidence>
<dbReference type="Gene3D" id="2.60.120.1440">
    <property type="match status" value="1"/>
</dbReference>
<keyword evidence="4" id="KW-1185">Reference proteome</keyword>
<evidence type="ECO:0000256" key="1">
    <source>
        <dbReference type="SAM" id="Phobius"/>
    </source>
</evidence>
<name>A0A6B9ZNF2_9BACT</name>
<evidence type="ECO:0000313" key="3">
    <source>
        <dbReference type="EMBL" id="QHS63409.1"/>
    </source>
</evidence>
<dbReference type="PANTHER" id="PTHR30273">
    <property type="entry name" value="PERIPLASMIC SIGNAL SENSOR AND SIGMA FACTOR ACTIVATOR FECR-RELATED"/>
    <property type="match status" value="1"/>
</dbReference>
<gene>
    <name evidence="3" type="ORF">GWR21_28620</name>
</gene>
<dbReference type="GO" id="GO:0016989">
    <property type="term" value="F:sigma factor antagonist activity"/>
    <property type="evidence" value="ECO:0007669"/>
    <property type="project" value="TreeGrafter"/>
</dbReference>
<dbReference type="KEGG" id="chih:GWR21_28620"/>
<dbReference type="RefSeq" id="WP_162335125.1">
    <property type="nucleotide sequence ID" value="NZ_CP048113.1"/>
</dbReference>
<reference evidence="3 4" key="1">
    <citation type="submission" date="2020-01" db="EMBL/GenBank/DDBJ databases">
        <title>Complete genome sequence of Chitinophaga sp. H33E-04 isolated from quinoa roots.</title>
        <authorList>
            <person name="Weon H.-Y."/>
            <person name="Lee S.A."/>
        </authorList>
    </citation>
    <scope>NUCLEOTIDE SEQUENCE [LARGE SCALE GENOMIC DNA]</scope>
    <source>
        <strain evidence="3 4">H33E-04</strain>
    </source>
</reference>
<proteinExistence type="predicted"/>
<keyword evidence="1" id="KW-0472">Membrane</keyword>
<dbReference type="PANTHER" id="PTHR30273:SF2">
    <property type="entry name" value="PROTEIN FECR"/>
    <property type="match status" value="1"/>
</dbReference>
<feature type="domain" description="FecR protein" evidence="2">
    <location>
        <begin position="118"/>
        <end position="202"/>
    </location>
</feature>
<organism evidence="3 4">
    <name type="scientific">Chitinophaga agri</name>
    <dbReference type="NCBI Taxonomy" id="2703787"/>
    <lineage>
        <taxon>Bacteria</taxon>
        <taxon>Pseudomonadati</taxon>
        <taxon>Bacteroidota</taxon>
        <taxon>Chitinophagia</taxon>
        <taxon>Chitinophagales</taxon>
        <taxon>Chitinophagaceae</taxon>
        <taxon>Chitinophaga</taxon>
    </lineage>
</organism>
<keyword evidence="1" id="KW-0812">Transmembrane</keyword>
<dbReference type="EMBL" id="CP048113">
    <property type="protein sequence ID" value="QHS63409.1"/>
    <property type="molecule type" value="Genomic_DNA"/>
</dbReference>